<proteinExistence type="predicted"/>
<dbReference type="Proteomes" id="UP000025227">
    <property type="component" value="Unplaced"/>
</dbReference>
<protein>
    <submittedName>
        <fullName evidence="2">Endo/exonuclease/phosphatase domain-containing protein</fullName>
    </submittedName>
</protein>
<organism evidence="1 2">
    <name type="scientific">Haemonchus contortus</name>
    <name type="common">Barber pole worm</name>
    <dbReference type="NCBI Taxonomy" id="6289"/>
    <lineage>
        <taxon>Eukaryota</taxon>
        <taxon>Metazoa</taxon>
        <taxon>Ecdysozoa</taxon>
        <taxon>Nematoda</taxon>
        <taxon>Chromadorea</taxon>
        <taxon>Rhabditida</taxon>
        <taxon>Rhabditina</taxon>
        <taxon>Rhabditomorpha</taxon>
        <taxon>Strongyloidea</taxon>
        <taxon>Trichostrongylidae</taxon>
        <taxon>Haemonchus</taxon>
    </lineage>
</organism>
<reference evidence="2" key="1">
    <citation type="submission" date="2020-12" db="UniProtKB">
        <authorList>
            <consortium name="WormBaseParasite"/>
        </authorList>
    </citation>
    <scope>IDENTIFICATION</scope>
    <source>
        <strain evidence="2">MHco3</strain>
    </source>
</reference>
<accession>A0A7I4YHY8</accession>
<evidence type="ECO:0000313" key="2">
    <source>
        <dbReference type="WBParaSite" id="HCON_00096230-00001"/>
    </source>
</evidence>
<dbReference type="OrthoDB" id="5818039at2759"/>
<dbReference type="WBParaSite" id="HCON_00096230-00001">
    <property type="protein sequence ID" value="HCON_00096230-00001"/>
    <property type="gene ID" value="HCON_00096230"/>
</dbReference>
<sequence>MQARKVKYDIIGLTETRRHRPLHAVLDTGEELFLGACDTNGIIIGDFNAKVGPRMKSSTSELTEWNGMSRCAERAVKFRTRSPKTSIIWGLFASLASQWEDPVNDNSIKNTTDSSNILTVVLERQRAYK</sequence>
<keyword evidence="1" id="KW-1185">Reference proteome</keyword>
<dbReference type="AlphaFoldDB" id="A0A7I4YHY8"/>
<name>A0A7I4YHY8_HAECO</name>
<evidence type="ECO:0000313" key="1">
    <source>
        <dbReference type="Proteomes" id="UP000025227"/>
    </source>
</evidence>